<dbReference type="SMART" id="SM00014">
    <property type="entry name" value="acidPPc"/>
    <property type="match status" value="1"/>
</dbReference>
<dbReference type="InterPro" id="IPR000326">
    <property type="entry name" value="PAP2/HPO"/>
</dbReference>
<evidence type="ECO:0000256" key="1">
    <source>
        <dbReference type="SAM" id="Phobius"/>
    </source>
</evidence>
<protein>
    <recommendedName>
        <fullName evidence="2">Phosphatidic acid phosphatase type 2/haloperoxidase domain-containing protein</fullName>
    </recommendedName>
</protein>
<feature type="transmembrane region" description="Helical" evidence="1">
    <location>
        <begin position="117"/>
        <end position="140"/>
    </location>
</feature>
<feature type="transmembrane region" description="Helical" evidence="1">
    <location>
        <begin position="195"/>
        <end position="215"/>
    </location>
</feature>
<dbReference type="InterPro" id="IPR036938">
    <property type="entry name" value="PAP2/HPO_sf"/>
</dbReference>
<dbReference type="Pfam" id="PF19991">
    <property type="entry name" value="HMA_2"/>
    <property type="match status" value="1"/>
</dbReference>
<dbReference type="OrthoDB" id="9789113at2"/>
<dbReference type="PANTHER" id="PTHR14969">
    <property type="entry name" value="SPHINGOSINE-1-PHOSPHATE PHOSPHOHYDROLASE"/>
    <property type="match status" value="1"/>
</dbReference>
<feature type="transmembrane region" description="Helical" evidence="1">
    <location>
        <begin position="160"/>
        <end position="183"/>
    </location>
</feature>
<keyword evidence="1" id="KW-0472">Membrane</keyword>
<evidence type="ECO:0000313" key="3">
    <source>
        <dbReference type="EMBL" id="RUT03605.1"/>
    </source>
</evidence>
<feature type="transmembrane region" description="Helical" evidence="1">
    <location>
        <begin position="289"/>
        <end position="308"/>
    </location>
</feature>
<dbReference type="Gene3D" id="1.20.144.10">
    <property type="entry name" value="Phosphatidic acid phosphatase type 2/haloperoxidase"/>
    <property type="match status" value="1"/>
</dbReference>
<dbReference type="Pfam" id="PF01569">
    <property type="entry name" value="PAP2"/>
    <property type="match status" value="1"/>
</dbReference>
<dbReference type="SUPFAM" id="SSF48317">
    <property type="entry name" value="Acid phosphatase/Vanadium-dependent haloperoxidase"/>
    <property type="match status" value="1"/>
</dbReference>
<organism evidence="3 4">
    <name type="scientific">Dulcicalothrix desertica PCC 7102</name>
    <dbReference type="NCBI Taxonomy" id="232991"/>
    <lineage>
        <taxon>Bacteria</taxon>
        <taxon>Bacillati</taxon>
        <taxon>Cyanobacteriota</taxon>
        <taxon>Cyanophyceae</taxon>
        <taxon>Nostocales</taxon>
        <taxon>Calotrichaceae</taxon>
        <taxon>Dulcicalothrix</taxon>
    </lineage>
</organism>
<comment type="caution">
    <text evidence="3">The sequence shown here is derived from an EMBL/GenBank/DDBJ whole genome shotgun (WGS) entry which is preliminary data.</text>
</comment>
<feature type="domain" description="Phosphatidic acid phosphatase type 2/haloperoxidase" evidence="2">
    <location>
        <begin position="194"/>
        <end position="304"/>
    </location>
</feature>
<dbReference type="CDD" id="cd03392">
    <property type="entry name" value="PAP2_like_2"/>
    <property type="match status" value="1"/>
</dbReference>
<reference evidence="3" key="1">
    <citation type="submission" date="2018-12" db="EMBL/GenBank/DDBJ databases">
        <authorList>
            <person name="Will S."/>
            <person name="Neumann-Schaal M."/>
            <person name="Henke P."/>
        </authorList>
    </citation>
    <scope>NUCLEOTIDE SEQUENCE</scope>
    <source>
        <strain evidence="3">PCC 7102</strain>
    </source>
</reference>
<accession>A0A3S1IWR7</accession>
<keyword evidence="4" id="KW-1185">Reference proteome</keyword>
<dbReference type="AlphaFoldDB" id="A0A3S1IWR7"/>
<dbReference type="RefSeq" id="WP_127083545.1">
    <property type="nucleotide sequence ID" value="NZ_RSCL01000013.1"/>
</dbReference>
<gene>
    <name evidence="3" type="ORF">DSM106972_052440</name>
</gene>
<keyword evidence="1" id="KW-0812">Transmembrane</keyword>
<name>A0A3S1IWR7_9CYAN</name>
<reference evidence="3" key="2">
    <citation type="journal article" date="2019" name="Genome Biol. Evol.">
        <title>Day and night: Metabolic profiles and evolutionary relationships of six axenic non-marine cyanobacteria.</title>
        <authorList>
            <person name="Will S.E."/>
            <person name="Henke P."/>
            <person name="Boedeker C."/>
            <person name="Huang S."/>
            <person name="Brinkmann H."/>
            <person name="Rohde M."/>
            <person name="Jarek M."/>
            <person name="Friedl T."/>
            <person name="Seufert S."/>
            <person name="Schumacher M."/>
            <person name="Overmann J."/>
            <person name="Neumann-Schaal M."/>
            <person name="Petersen J."/>
        </authorList>
    </citation>
    <scope>NUCLEOTIDE SEQUENCE [LARGE SCALE GENOMIC DNA]</scope>
    <source>
        <strain evidence="3">PCC 7102</strain>
    </source>
</reference>
<proteinExistence type="predicted"/>
<evidence type="ECO:0000313" key="4">
    <source>
        <dbReference type="Proteomes" id="UP000271624"/>
    </source>
</evidence>
<feature type="transmembrane region" description="Helical" evidence="1">
    <location>
        <begin position="265"/>
        <end position="283"/>
    </location>
</feature>
<dbReference type="EMBL" id="RSCL01000013">
    <property type="protein sequence ID" value="RUT03605.1"/>
    <property type="molecule type" value="Genomic_DNA"/>
</dbReference>
<keyword evidence="1" id="KW-1133">Transmembrane helix</keyword>
<feature type="transmembrane region" description="Helical" evidence="1">
    <location>
        <begin position="235"/>
        <end position="253"/>
    </location>
</feature>
<dbReference type="PANTHER" id="PTHR14969:SF13">
    <property type="entry name" value="AT30094P"/>
    <property type="match status" value="1"/>
</dbReference>
<dbReference type="Proteomes" id="UP000271624">
    <property type="component" value="Unassembled WGS sequence"/>
</dbReference>
<evidence type="ECO:0000259" key="2">
    <source>
        <dbReference type="SMART" id="SM00014"/>
    </source>
</evidence>
<sequence>MYNELSRTITHKDSLITPVHTAVTGRARYKVYGLYGNKALKKYLESQLSQHRAIERVQANSDTGNILVFYHPNWSQSAIAGLIQQIVSSYSMDVSYTVPAQVVDLEREVEVGESTKVLITTAVGAVGVLAVCTLLVYARGLDERVLLTIQKLHSPLLDTVMVGVTLFGEGVTLLLVSGLYRHWLLRHNRRRDANTLMVAAFGGIGLNCLLKLLFARSRPLLWDRIVEVSHHSFPSGHSMVSMIVYGYIGYTLAKQYPQYRNQISALAVAFIMTIGFSRLYLGVHWLTDVTAGYAAGLVWLTACILFNVKSTPVESSIQTNYSVPVLAGQFQN</sequence>